<evidence type="ECO:0000313" key="1">
    <source>
        <dbReference type="EMBL" id="SHG95424.1"/>
    </source>
</evidence>
<reference evidence="1 2" key="1">
    <citation type="submission" date="2016-11" db="EMBL/GenBank/DDBJ databases">
        <authorList>
            <person name="Jaros S."/>
            <person name="Januszkiewicz K."/>
            <person name="Wedrychowicz H."/>
        </authorList>
    </citation>
    <scope>NUCLEOTIDE SEQUENCE [LARGE SCALE GENOMIC DNA]</scope>
    <source>
        <strain evidence="1 2">DSM 24574</strain>
    </source>
</reference>
<gene>
    <name evidence="1" type="ORF">SAMN04488109_2617</name>
</gene>
<name>A0A1M5P0R6_9BACT</name>
<organism evidence="1 2">
    <name type="scientific">Chryseolinea serpens</name>
    <dbReference type="NCBI Taxonomy" id="947013"/>
    <lineage>
        <taxon>Bacteria</taxon>
        <taxon>Pseudomonadati</taxon>
        <taxon>Bacteroidota</taxon>
        <taxon>Cytophagia</taxon>
        <taxon>Cytophagales</taxon>
        <taxon>Fulvivirgaceae</taxon>
        <taxon>Chryseolinea</taxon>
    </lineage>
</organism>
<evidence type="ECO:0000313" key="2">
    <source>
        <dbReference type="Proteomes" id="UP000184212"/>
    </source>
</evidence>
<dbReference type="STRING" id="947013.SAMN04488109_2617"/>
<accession>A0A1M5P0R6</accession>
<dbReference type="EMBL" id="FQWQ01000001">
    <property type="protein sequence ID" value="SHG95424.1"/>
    <property type="molecule type" value="Genomic_DNA"/>
</dbReference>
<dbReference type="AlphaFoldDB" id="A0A1M5P0R6"/>
<sequence length="220" mass="25203">MFDWLKKKPKEVKESEVPQKGEANYRFIWYEIGEGNPFNKRILDIRSFTLSMIATTSSKEIVEKYNSLRSSVGNEYVGTHVPNQKSTLTHLRYPHNGSVLRGAAFKADSMDCKWDIYVYDNIFYFSRSWTGDMVYKATAKINEDSIELTAIEYPAETAESIAINDVHFLMMSHAFGRVFPHMIPRALLSENEIALYSFSTFGNRACYASYEPVIDTVVAL</sequence>
<keyword evidence="2" id="KW-1185">Reference proteome</keyword>
<dbReference type="Proteomes" id="UP000184212">
    <property type="component" value="Unassembled WGS sequence"/>
</dbReference>
<protein>
    <submittedName>
        <fullName evidence="1">Uncharacterized protein</fullName>
    </submittedName>
</protein>
<proteinExistence type="predicted"/>